<dbReference type="GO" id="GO:0046452">
    <property type="term" value="P:dihydrofolate metabolic process"/>
    <property type="evidence" value="ECO:0007669"/>
    <property type="project" value="TreeGrafter"/>
</dbReference>
<dbReference type="InterPro" id="IPR024072">
    <property type="entry name" value="DHFR-like_dom_sf"/>
</dbReference>
<dbReference type="Gene3D" id="3.40.430.10">
    <property type="entry name" value="Dihydrofolate Reductase, subunit A"/>
    <property type="match status" value="1"/>
</dbReference>
<dbReference type="UniPathway" id="UPA00077">
    <property type="reaction ID" value="UER00158"/>
</dbReference>
<dbReference type="InterPro" id="IPR012259">
    <property type="entry name" value="DHFR"/>
</dbReference>
<dbReference type="CDD" id="cd00209">
    <property type="entry name" value="DHFR"/>
    <property type="match status" value="1"/>
</dbReference>
<sequence length="160" mass="18432">MIAIIAAVAENGVIGSNNELPWGDMLNIPDDTKRFIELTKGNVVVMGRKTYESIRKLGRRLPNRTRVVITRQTDYETIPDFETSNSLEKTIEKYKDRDIFVIGGTEIFKQAIPLADTMYITHIHKEFEGDALFPKVDMKVWKQTEEDAREGFSFAVYKRK</sequence>
<dbReference type="GO" id="GO:0046654">
    <property type="term" value="P:tetrahydrofolate biosynthetic process"/>
    <property type="evidence" value="ECO:0007669"/>
    <property type="project" value="UniProtKB-UniPathway"/>
</dbReference>
<dbReference type="PANTHER" id="PTHR48069:SF3">
    <property type="entry name" value="DIHYDROFOLATE REDUCTASE"/>
    <property type="match status" value="1"/>
</dbReference>
<comment type="catalytic activity">
    <reaction evidence="7">
        <text>(6S)-5,6,7,8-tetrahydrofolate + NADP(+) = 7,8-dihydrofolate + NADPH + H(+)</text>
        <dbReference type="Rhea" id="RHEA:15009"/>
        <dbReference type="ChEBI" id="CHEBI:15378"/>
        <dbReference type="ChEBI" id="CHEBI:57451"/>
        <dbReference type="ChEBI" id="CHEBI:57453"/>
        <dbReference type="ChEBI" id="CHEBI:57783"/>
        <dbReference type="ChEBI" id="CHEBI:58349"/>
        <dbReference type="EC" id="1.5.1.3"/>
    </reaction>
</comment>
<evidence type="ECO:0000313" key="9">
    <source>
        <dbReference type="EMBL" id="OGE84153.1"/>
    </source>
</evidence>
<reference evidence="9 10" key="1">
    <citation type="journal article" date="2016" name="Nat. Commun.">
        <title>Thousands of microbial genomes shed light on interconnected biogeochemical processes in an aquifer system.</title>
        <authorList>
            <person name="Anantharaman K."/>
            <person name="Brown C.T."/>
            <person name="Hug L.A."/>
            <person name="Sharon I."/>
            <person name="Castelle C.J."/>
            <person name="Probst A.J."/>
            <person name="Thomas B.C."/>
            <person name="Singh A."/>
            <person name="Wilkins M.J."/>
            <person name="Karaoz U."/>
            <person name="Brodie E.L."/>
            <person name="Williams K.H."/>
            <person name="Hubbard S.S."/>
            <person name="Banfield J.F."/>
        </authorList>
    </citation>
    <scope>NUCLEOTIDE SEQUENCE [LARGE SCALE GENOMIC DNA]</scope>
</reference>
<dbReference type="GO" id="GO:0004146">
    <property type="term" value="F:dihydrofolate reductase activity"/>
    <property type="evidence" value="ECO:0007669"/>
    <property type="project" value="UniProtKB-EC"/>
</dbReference>
<dbReference type="PROSITE" id="PS51330">
    <property type="entry name" value="DHFR_2"/>
    <property type="match status" value="1"/>
</dbReference>
<comment type="similarity">
    <text evidence="2 7">Belongs to the dihydrofolate reductase family.</text>
</comment>
<dbReference type="SUPFAM" id="SSF53597">
    <property type="entry name" value="Dihydrofolate reductase-like"/>
    <property type="match status" value="1"/>
</dbReference>
<dbReference type="GO" id="GO:0005829">
    <property type="term" value="C:cytosol"/>
    <property type="evidence" value="ECO:0007669"/>
    <property type="project" value="TreeGrafter"/>
</dbReference>
<comment type="caution">
    <text evidence="9">The sequence shown here is derived from an EMBL/GenBank/DDBJ whole genome shotgun (WGS) entry which is preliminary data.</text>
</comment>
<evidence type="ECO:0000256" key="2">
    <source>
        <dbReference type="ARBA" id="ARBA00009539"/>
    </source>
</evidence>
<dbReference type="GO" id="GO:0006730">
    <property type="term" value="P:one-carbon metabolic process"/>
    <property type="evidence" value="ECO:0007669"/>
    <property type="project" value="UniProtKB-KW"/>
</dbReference>
<dbReference type="InterPro" id="IPR001796">
    <property type="entry name" value="DHFR_dom"/>
</dbReference>
<comment type="function">
    <text evidence="7">Key enzyme in folate metabolism. Catalyzes an essential reaction for de novo glycine and purine synthesis, and for DNA precursor synthesis.</text>
</comment>
<gene>
    <name evidence="9" type="ORF">A2846_04000</name>
</gene>
<evidence type="ECO:0000313" key="10">
    <source>
        <dbReference type="Proteomes" id="UP000176339"/>
    </source>
</evidence>
<evidence type="ECO:0000259" key="8">
    <source>
        <dbReference type="PROSITE" id="PS51330"/>
    </source>
</evidence>
<dbReference type="EC" id="1.5.1.3" evidence="3 7"/>
<dbReference type="GO" id="GO:0046655">
    <property type="term" value="P:folic acid metabolic process"/>
    <property type="evidence" value="ECO:0007669"/>
    <property type="project" value="TreeGrafter"/>
</dbReference>
<dbReference type="PIRSF" id="PIRSF000194">
    <property type="entry name" value="DHFR"/>
    <property type="match status" value="1"/>
</dbReference>
<feature type="domain" description="DHFR" evidence="8">
    <location>
        <begin position="1"/>
        <end position="160"/>
    </location>
</feature>
<protein>
    <recommendedName>
        <fullName evidence="3 7">Dihydrofolate reductase</fullName>
        <ecNumber evidence="3 7">1.5.1.3</ecNumber>
    </recommendedName>
</protein>
<keyword evidence="5 7" id="KW-0521">NADP</keyword>
<organism evidence="9 10">
    <name type="scientific">Candidatus Doudnabacteria bacterium RIFCSPHIGHO2_01_FULL_49_9</name>
    <dbReference type="NCBI Taxonomy" id="1817827"/>
    <lineage>
        <taxon>Bacteria</taxon>
        <taxon>Candidatus Doudnaibacteriota</taxon>
    </lineage>
</organism>
<evidence type="ECO:0000256" key="3">
    <source>
        <dbReference type="ARBA" id="ARBA00012856"/>
    </source>
</evidence>
<keyword evidence="4 7" id="KW-0554">One-carbon metabolism</keyword>
<keyword evidence="6 7" id="KW-0560">Oxidoreductase</keyword>
<evidence type="ECO:0000256" key="4">
    <source>
        <dbReference type="ARBA" id="ARBA00022563"/>
    </source>
</evidence>
<comment type="pathway">
    <text evidence="1 7">Cofactor biosynthesis; tetrahydrofolate biosynthesis; 5,6,7,8-tetrahydrofolate from 7,8-dihydrofolate: step 1/1.</text>
</comment>
<accession>A0A1F5P2P8</accession>
<evidence type="ECO:0000256" key="5">
    <source>
        <dbReference type="ARBA" id="ARBA00022857"/>
    </source>
</evidence>
<dbReference type="Proteomes" id="UP000176339">
    <property type="component" value="Unassembled WGS sequence"/>
</dbReference>
<name>A0A1F5P2P8_9BACT</name>
<dbReference type="Pfam" id="PF00186">
    <property type="entry name" value="DHFR_1"/>
    <property type="match status" value="1"/>
</dbReference>
<dbReference type="EMBL" id="MFEN01000024">
    <property type="protein sequence ID" value="OGE84153.1"/>
    <property type="molecule type" value="Genomic_DNA"/>
</dbReference>
<evidence type="ECO:0000256" key="7">
    <source>
        <dbReference type="PIRNR" id="PIRNR000194"/>
    </source>
</evidence>
<evidence type="ECO:0000256" key="6">
    <source>
        <dbReference type="ARBA" id="ARBA00023002"/>
    </source>
</evidence>
<dbReference type="PANTHER" id="PTHR48069">
    <property type="entry name" value="DIHYDROFOLATE REDUCTASE"/>
    <property type="match status" value="1"/>
</dbReference>
<dbReference type="PRINTS" id="PR00070">
    <property type="entry name" value="DHFR"/>
</dbReference>
<proteinExistence type="inferred from homology"/>
<dbReference type="AlphaFoldDB" id="A0A1F5P2P8"/>
<evidence type="ECO:0000256" key="1">
    <source>
        <dbReference type="ARBA" id="ARBA00004903"/>
    </source>
</evidence>
<dbReference type="GO" id="GO:0050661">
    <property type="term" value="F:NADP binding"/>
    <property type="evidence" value="ECO:0007669"/>
    <property type="project" value="InterPro"/>
</dbReference>